<gene>
    <name evidence="8" type="ORF">FZ942_18675</name>
</gene>
<protein>
    <submittedName>
        <fullName evidence="8">MATE family efflux transporter</fullName>
    </submittedName>
</protein>
<organism evidence="8 9">
    <name type="scientific">Azospirillum lipoferum</name>
    <dbReference type="NCBI Taxonomy" id="193"/>
    <lineage>
        <taxon>Bacteria</taxon>
        <taxon>Pseudomonadati</taxon>
        <taxon>Pseudomonadota</taxon>
        <taxon>Alphaproteobacteria</taxon>
        <taxon>Rhodospirillales</taxon>
        <taxon>Azospirillaceae</taxon>
        <taxon>Azospirillum</taxon>
    </lineage>
</organism>
<evidence type="ECO:0000313" key="9">
    <source>
        <dbReference type="Proteomes" id="UP000324927"/>
    </source>
</evidence>
<dbReference type="PANTHER" id="PTHR43549:SF3">
    <property type="entry name" value="MULTIDRUG RESISTANCE PROTEIN YPNP-RELATED"/>
    <property type="match status" value="1"/>
</dbReference>
<feature type="transmembrane region" description="Helical" evidence="7">
    <location>
        <begin position="405"/>
        <end position="431"/>
    </location>
</feature>
<evidence type="ECO:0000256" key="3">
    <source>
        <dbReference type="ARBA" id="ARBA00022475"/>
    </source>
</evidence>
<evidence type="ECO:0000256" key="6">
    <source>
        <dbReference type="ARBA" id="ARBA00023136"/>
    </source>
</evidence>
<feature type="transmembrane region" description="Helical" evidence="7">
    <location>
        <begin position="259"/>
        <end position="284"/>
    </location>
</feature>
<sequence>MTALSRQEGPAPPAPQVSTYKVPPGVLAGPVAPAMLRLAVPTTLVLVIQTLVGVAETWFVGFLGTEALAGVALVFPVLMLMQMMANGGIGGGVSSAVARALGAKRHDDAEALIWHAVVLACAFGLLFTAAALLAGPILYRAMGGTGPALTAALTYSGVVFAGSIPVWVTALLSSALRGAGNVTVPALVISSGTVLLILLSPALIFGWGPLPRLGVAGGGVAVVVYYLFATLALTLYLRSSWSLVKLRAVPLRARLFKDILGVGFLSAVGTVQVNLTVTVVTAAVGRFGADAIAGYGIASRLDYLQIPLIFGLGTAMVTMVGHNIGAGQLARARRVAWIGAAIAFGMTEVIGFAAAIFPQAWIGLFSDDPRVLAMGTLYLRTVAPVYGAVGLGLALYFASQGAKRVLLPVLAGTVRMMIAAFVGWSAVTWFGAGLSTLFQITALAAVSYGLLTAAAMIGGAWGRHPIPHPLPRRRPAE</sequence>
<dbReference type="CDD" id="cd13148">
    <property type="entry name" value="MATE_like_3"/>
    <property type="match status" value="1"/>
</dbReference>
<feature type="transmembrane region" description="Helical" evidence="7">
    <location>
        <begin position="112"/>
        <end position="139"/>
    </location>
</feature>
<dbReference type="Pfam" id="PF01554">
    <property type="entry name" value="MatE"/>
    <property type="match status" value="2"/>
</dbReference>
<accession>A0A5A9GM36</accession>
<proteinExistence type="predicted"/>
<evidence type="ECO:0000313" key="8">
    <source>
        <dbReference type="EMBL" id="KAA0594832.1"/>
    </source>
</evidence>
<dbReference type="InterPro" id="IPR048279">
    <property type="entry name" value="MdtK-like"/>
</dbReference>
<evidence type="ECO:0000256" key="5">
    <source>
        <dbReference type="ARBA" id="ARBA00022989"/>
    </source>
</evidence>
<keyword evidence="3" id="KW-1003">Cell membrane</keyword>
<dbReference type="Proteomes" id="UP000324927">
    <property type="component" value="Unassembled WGS sequence"/>
</dbReference>
<evidence type="ECO:0000256" key="2">
    <source>
        <dbReference type="ARBA" id="ARBA00022448"/>
    </source>
</evidence>
<dbReference type="OrthoDB" id="9806302at2"/>
<feature type="transmembrane region" description="Helical" evidence="7">
    <location>
        <begin position="336"/>
        <end position="357"/>
    </location>
</feature>
<feature type="transmembrane region" description="Helical" evidence="7">
    <location>
        <begin position="437"/>
        <end position="462"/>
    </location>
</feature>
<feature type="transmembrane region" description="Helical" evidence="7">
    <location>
        <begin position="213"/>
        <end position="238"/>
    </location>
</feature>
<feature type="transmembrane region" description="Helical" evidence="7">
    <location>
        <begin position="58"/>
        <end position="80"/>
    </location>
</feature>
<feature type="transmembrane region" description="Helical" evidence="7">
    <location>
        <begin position="151"/>
        <end position="172"/>
    </location>
</feature>
<dbReference type="NCBIfam" id="TIGR00797">
    <property type="entry name" value="matE"/>
    <property type="match status" value="1"/>
</dbReference>
<evidence type="ECO:0000256" key="1">
    <source>
        <dbReference type="ARBA" id="ARBA00004429"/>
    </source>
</evidence>
<evidence type="ECO:0000256" key="4">
    <source>
        <dbReference type="ARBA" id="ARBA00022692"/>
    </source>
</evidence>
<dbReference type="PIRSF" id="PIRSF006603">
    <property type="entry name" value="DinF"/>
    <property type="match status" value="1"/>
</dbReference>
<dbReference type="GO" id="GO:0005886">
    <property type="term" value="C:plasma membrane"/>
    <property type="evidence" value="ECO:0007669"/>
    <property type="project" value="UniProtKB-SubCell"/>
</dbReference>
<feature type="transmembrane region" description="Helical" evidence="7">
    <location>
        <begin position="304"/>
        <end position="324"/>
    </location>
</feature>
<dbReference type="EMBL" id="VTTN01000007">
    <property type="protein sequence ID" value="KAA0594832.1"/>
    <property type="molecule type" value="Genomic_DNA"/>
</dbReference>
<reference evidence="8 9" key="1">
    <citation type="submission" date="2019-08" db="EMBL/GenBank/DDBJ databases">
        <authorList>
            <person name="Grouzdev D."/>
            <person name="Tikhonova E."/>
            <person name="Kravchenko I."/>
        </authorList>
    </citation>
    <scope>NUCLEOTIDE SEQUENCE [LARGE SCALE GENOMIC DNA]</scope>
    <source>
        <strain evidence="8 9">59b</strain>
    </source>
</reference>
<dbReference type="AlphaFoldDB" id="A0A5A9GM36"/>
<keyword evidence="4 7" id="KW-0812">Transmembrane</keyword>
<keyword evidence="6 7" id="KW-0472">Membrane</keyword>
<comment type="caution">
    <text evidence="8">The sequence shown here is derived from an EMBL/GenBank/DDBJ whole genome shotgun (WGS) entry which is preliminary data.</text>
</comment>
<dbReference type="GO" id="GO:0042910">
    <property type="term" value="F:xenobiotic transmembrane transporter activity"/>
    <property type="evidence" value="ECO:0007669"/>
    <property type="project" value="InterPro"/>
</dbReference>
<keyword evidence="5 7" id="KW-1133">Transmembrane helix</keyword>
<name>A0A5A9GM36_AZOLI</name>
<feature type="transmembrane region" description="Helical" evidence="7">
    <location>
        <begin position="184"/>
        <end position="207"/>
    </location>
</feature>
<feature type="transmembrane region" description="Helical" evidence="7">
    <location>
        <begin position="34"/>
        <end position="52"/>
    </location>
</feature>
<comment type="subcellular location">
    <subcellularLocation>
        <location evidence="1">Cell inner membrane</location>
        <topology evidence="1">Multi-pass membrane protein</topology>
    </subcellularLocation>
</comment>
<dbReference type="InterPro" id="IPR052031">
    <property type="entry name" value="Membrane_Transporter-Flippase"/>
</dbReference>
<dbReference type="GO" id="GO:0015297">
    <property type="term" value="F:antiporter activity"/>
    <property type="evidence" value="ECO:0007669"/>
    <property type="project" value="InterPro"/>
</dbReference>
<feature type="transmembrane region" description="Helical" evidence="7">
    <location>
        <begin position="377"/>
        <end position="398"/>
    </location>
</feature>
<keyword evidence="2" id="KW-0813">Transport</keyword>
<keyword evidence="9" id="KW-1185">Reference proteome</keyword>
<dbReference type="InterPro" id="IPR002528">
    <property type="entry name" value="MATE_fam"/>
</dbReference>
<evidence type="ECO:0000256" key="7">
    <source>
        <dbReference type="SAM" id="Phobius"/>
    </source>
</evidence>
<dbReference type="PANTHER" id="PTHR43549">
    <property type="entry name" value="MULTIDRUG RESISTANCE PROTEIN YPNP-RELATED"/>
    <property type="match status" value="1"/>
</dbReference>